<gene>
    <name evidence="1" type="ORF">S01H4_06710</name>
</gene>
<organism evidence="1">
    <name type="scientific">marine sediment metagenome</name>
    <dbReference type="NCBI Taxonomy" id="412755"/>
    <lineage>
        <taxon>unclassified sequences</taxon>
        <taxon>metagenomes</taxon>
        <taxon>ecological metagenomes</taxon>
    </lineage>
</organism>
<comment type="caution">
    <text evidence="1">The sequence shown here is derived from an EMBL/GenBank/DDBJ whole genome shotgun (WGS) entry which is preliminary data.</text>
</comment>
<dbReference type="EMBL" id="BART01002106">
    <property type="protein sequence ID" value="GAG56552.1"/>
    <property type="molecule type" value="Genomic_DNA"/>
</dbReference>
<dbReference type="AlphaFoldDB" id="X0ZED2"/>
<evidence type="ECO:0008006" key="2">
    <source>
        <dbReference type="Google" id="ProtNLM"/>
    </source>
</evidence>
<evidence type="ECO:0000313" key="1">
    <source>
        <dbReference type="EMBL" id="GAG56552.1"/>
    </source>
</evidence>
<proteinExistence type="predicted"/>
<name>X0ZED2_9ZZZZ</name>
<protein>
    <recommendedName>
        <fullName evidence="2">Integrase catalytic domain-containing protein</fullName>
    </recommendedName>
</protein>
<sequence length="64" mass="7911">LEEFYQIAMLKKVYSSLDQLQDDLDKFIYYYNFKRTNQGYRLKGKIPYQKFFDGKRKYALPEPR</sequence>
<feature type="non-terminal residue" evidence="1">
    <location>
        <position position="1"/>
    </location>
</feature>
<accession>X0ZED2</accession>
<reference evidence="1" key="1">
    <citation type="journal article" date="2014" name="Front. Microbiol.">
        <title>High frequency of phylogenetically diverse reductive dehalogenase-homologous genes in deep subseafloor sedimentary metagenomes.</title>
        <authorList>
            <person name="Kawai M."/>
            <person name="Futagami T."/>
            <person name="Toyoda A."/>
            <person name="Takaki Y."/>
            <person name="Nishi S."/>
            <person name="Hori S."/>
            <person name="Arai W."/>
            <person name="Tsubouchi T."/>
            <person name="Morono Y."/>
            <person name="Uchiyama I."/>
            <person name="Ito T."/>
            <person name="Fujiyama A."/>
            <person name="Inagaki F."/>
            <person name="Takami H."/>
        </authorList>
    </citation>
    <scope>NUCLEOTIDE SEQUENCE</scope>
    <source>
        <strain evidence="1">Expedition CK06-06</strain>
    </source>
</reference>